<evidence type="ECO:0000256" key="2">
    <source>
        <dbReference type="PROSITE-ProRule" id="PRU10007"/>
    </source>
</evidence>
<dbReference type="InterPro" id="IPR016161">
    <property type="entry name" value="Ald_DH/histidinol_DH"/>
</dbReference>
<keyword evidence="6" id="KW-1185">Reference proteome</keyword>
<dbReference type="Proteomes" id="UP001138540">
    <property type="component" value="Unassembled WGS sequence"/>
</dbReference>
<protein>
    <submittedName>
        <fullName evidence="5">Phenylacetaldehyde dehydrogenase</fullName>
        <ecNumber evidence="5">1.2.1.39</ecNumber>
    </submittedName>
</protein>
<sequence>MNRAMELPPEIQRFLDASHGLLIDGAWQPAASGETLSVEDPATGRTISSIAAGGADDIDNAVQAAGRALRAPAWRSMPPGERTRLLWRLADLIERDREALAFLESLDNGMPLSLARFSAGGAISGLRYNAGWAGKISGETPTVSAPDHHAYTVYEPVGVVGAIIPWNLPLTMAANKIGPAIAAGCTIVLKPAELTSLSALWLGSLVLEAGFPAGVINIVTGLGSQAGAALAAHPRVSKISFTGSTATGQAIAAAALPTLKRVTLELGGKSPVFIFPDADLDAATLGAANGIFLNSGQVCVAGSRLYAHRQVFDRVVESVAAHAAALRVGPGTADGTQIGPLVSGGQKQRVEGFLAQAATDGCTMVAGGDLADPAGHFVRPTVLAGVEPHMSVYREEIFGPVLTVMPFEADDLDLIAARANDTRYGLSANIWTRDISRAHRLARLIDAGTIRVNGAGIDHALPFGGFKQSGWGRENGREGILAHMELKSVSIRL</sequence>
<evidence type="ECO:0000256" key="1">
    <source>
        <dbReference type="ARBA" id="ARBA00023002"/>
    </source>
</evidence>
<dbReference type="Pfam" id="PF00171">
    <property type="entry name" value="Aldedh"/>
    <property type="match status" value="1"/>
</dbReference>
<dbReference type="Gene3D" id="3.40.309.10">
    <property type="entry name" value="Aldehyde Dehydrogenase, Chain A, domain 2"/>
    <property type="match status" value="1"/>
</dbReference>
<dbReference type="EC" id="1.2.1.39" evidence="5"/>
<comment type="caution">
    <text evidence="5">The sequence shown here is derived from an EMBL/GenBank/DDBJ whole genome shotgun (WGS) entry which is preliminary data.</text>
</comment>
<dbReference type="Gene3D" id="3.40.605.10">
    <property type="entry name" value="Aldehyde Dehydrogenase, Chain A, domain 1"/>
    <property type="match status" value="1"/>
</dbReference>
<comment type="similarity">
    <text evidence="3">Belongs to the aldehyde dehydrogenase family.</text>
</comment>
<dbReference type="InterPro" id="IPR016160">
    <property type="entry name" value="Ald_DH_CS_CYS"/>
</dbReference>
<reference evidence="5 6" key="1">
    <citation type="submission" date="2020-08" db="EMBL/GenBank/DDBJ databases">
        <title>Exploring microbial biodiversity for novel pathways involved in the catabolism of aromatic compounds derived from lignin.</title>
        <authorList>
            <person name="Elkins J."/>
        </authorList>
    </citation>
    <scope>NUCLEOTIDE SEQUENCE [LARGE SCALE GENOMIC DNA]</scope>
    <source>
        <strain evidence="5 6">B1D3A</strain>
    </source>
</reference>
<dbReference type="PROSITE" id="PS00070">
    <property type="entry name" value="ALDEHYDE_DEHYDR_CYS"/>
    <property type="match status" value="1"/>
</dbReference>
<evidence type="ECO:0000313" key="6">
    <source>
        <dbReference type="Proteomes" id="UP001138540"/>
    </source>
</evidence>
<gene>
    <name evidence="5" type="ORF">HNP60_003863</name>
</gene>
<accession>A0ABR6NKT8</accession>
<evidence type="ECO:0000256" key="3">
    <source>
        <dbReference type="RuleBase" id="RU003345"/>
    </source>
</evidence>
<organism evidence="5 6">
    <name type="scientific">Sphingobium lignivorans</name>
    <dbReference type="NCBI Taxonomy" id="2735886"/>
    <lineage>
        <taxon>Bacteria</taxon>
        <taxon>Pseudomonadati</taxon>
        <taxon>Pseudomonadota</taxon>
        <taxon>Alphaproteobacteria</taxon>
        <taxon>Sphingomonadales</taxon>
        <taxon>Sphingomonadaceae</taxon>
        <taxon>Sphingobium</taxon>
    </lineage>
</organism>
<proteinExistence type="inferred from homology"/>
<feature type="domain" description="Aldehyde dehydrogenase" evidence="4">
    <location>
        <begin position="27"/>
        <end position="489"/>
    </location>
</feature>
<dbReference type="InterPro" id="IPR029510">
    <property type="entry name" value="Ald_DH_CS_GLU"/>
</dbReference>
<keyword evidence="1 3" id="KW-0560">Oxidoreductase</keyword>
<evidence type="ECO:0000313" key="5">
    <source>
        <dbReference type="EMBL" id="MBB5987889.1"/>
    </source>
</evidence>
<feature type="active site" evidence="2">
    <location>
        <position position="265"/>
    </location>
</feature>
<dbReference type="PANTHER" id="PTHR11699">
    <property type="entry name" value="ALDEHYDE DEHYDROGENASE-RELATED"/>
    <property type="match status" value="1"/>
</dbReference>
<name>A0ABR6NKT8_9SPHN</name>
<dbReference type="RefSeq" id="WP_184156583.1">
    <property type="nucleotide sequence ID" value="NZ_JACHKA010000001.1"/>
</dbReference>
<dbReference type="SUPFAM" id="SSF53720">
    <property type="entry name" value="ALDH-like"/>
    <property type="match status" value="1"/>
</dbReference>
<dbReference type="InterPro" id="IPR015590">
    <property type="entry name" value="Aldehyde_DH_dom"/>
</dbReference>
<dbReference type="EMBL" id="JACHKA010000001">
    <property type="protein sequence ID" value="MBB5987889.1"/>
    <property type="molecule type" value="Genomic_DNA"/>
</dbReference>
<dbReference type="InterPro" id="IPR016163">
    <property type="entry name" value="Ald_DH_C"/>
</dbReference>
<dbReference type="InterPro" id="IPR016162">
    <property type="entry name" value="Ald_DH_N"/>
</dbReference>
<dbReference type="PROSITE" id="PS00687">
    <property type="entry name" value="ALDEHYDE_DEHYDR_GLU"/>
    <property type="match status" value="1"/>
</dbReference>
<evidence type="ECO:0000259" key="4">
    <source>
        <dbReference type="Pfam" id="PF00171"/>
    </source>
</evidence>
<dbReference type="GO" id="GO:0008957">
    <property type="term" value="F:phenylacetaldehyde dehydrogenase (NAD+) activity"/>
    <property type="evidence" value="ECO:0007669"/>
    <property type="project" value="UniProtKB-EC"/>
</dbReference>